<keyword evidence="3" id="KW-1185">Reference proteome</keyword>
<evidence type="ECO:0000313" key="3">
    <source>
        <dbReference type="Proteomes" id="UP001392437"/>
    </source>
</evidence>
<name>A0AAW0QMV9_9PEZI</name>
<evidence type="ECO:0000313" key="2">
    <source>
        <dbReference type="EMBL" id="KAK8100994.1"/>
    </source>
</evidence>
<proteinExistence type="predicted"/>
<reference evidence="2 3" key="1">
    <citation type="submission" date="2023-01" db="EMBL/GenBank/DDBJ databases">
        <title>Analysis of 21 Apiospora genomes using comparative genomics revels a genus with tremendous synthesis potential of carbohydrate active enzymes and secondary metabolites.</title>
        <authorList>
            <person name="Sorensen T."/>
        </authorList>
    </citation>
    <scope>NUCLEOTIDE SEQUENCE [LARGE SCALE GENOMIC DNA]</scope>
    <source>
        <strain evidence="2 3">CBS 117206</strain>
    </source>
</reference>
<sequence length="78" mass="8302">MGLACGHRRLFTTRASEAGVGAVVFARGDTIVVSRGLKVPFALRAMEDSGISSSTNTANAPRRPKRPTTCPVKRMSKV</sequence>
<comment type="caution">
    <text evidence="2">The sequence shown here is derived from an EMBL/GenBank/DDBJ whole genome shotgun (WGS) entry which is preliminary data.</text>
</comment>
<feature type="region of interest" description="Disordered" evidence="1">
    <location>
        <begin position="51"/>
        <end position="78"/>
    </location>
</feature>
<evidence type="ECO:0000256" key="1">
    <source>
        <dbReference type="SAM" id="MobiDB-lite"/>
    </source>
</evidence>
<accession>A0AAW0QMV9</accession>
<gene>
    <name evidence="2" type="ORF">PG999_011368</name>
</gene>
<protein>
    <submittedName>
        <fullName evidence="2">Uncharacterized protein</fullName>
    </submittedName>
</protein>
<organism evidence="2 3">
    <name type="scientific">Apiospora kogelbergensis</name>
    <dbReference type="NCBI Taxonomy" id="1337665"/>
    <lineage>
        <taxon>Eukaryota</taxon>
        <taxon>Fungi</taxon>
        <taxon>Dikarya</taxon>
        <taxon>Ascomycota</taxon>
        <taxon>Pezizomycotina</taxon>
        <taxon>Sordariomycetes</taxon>
        <taxon>Xylariomycetidae</taxon>
        <taxon>Amphisphaeriales</taxon>
        <taxon>Apiosporaceae</taxon>
        <taxon>Apiospora</taxon>
    </lineage>
</organism>
<dbReference type="AlphaFoldDB" id="A0AAW0QMV9"/>
<dbReference type="EMBL" id="JAQQWP010000009">
    <property type="protein sequence ID" value="KAK8100994.1"/>
    <property type="molecule type" value="Genomic_DNA"/>
</dbReference>
<dbReference type="Proteomes" id="UP001392437">
    <property type="component" value="Unassembled WGS sequence"/>
</dbReference>